<dbReference type="AlphaFoldDB" id="A0A5P9QCN9"/>
<name>A0A5P9QCN9_9MICO</name>
<dbReference type="EMBL" id="CP045529">
    <property type="protein sequence ID" value="QFU99211.1"/>
    <property type="molecule type" value="Genomic_DNA"/>
</dbReference>
<protein>
    <submittedName>
        <fullName evidence="1">Uncharacterized protein</fullName>
    </submittedName>
</protein>
<organism evidence="1 2">
    <name type="scientific">Luteimicrobium xylanilyticum</name>
    <dbReference type="NCBI Taxonomy" id="1133546"/>
    <lineage>
        <taxon>Bacteria</taxon>
        <taxon>Bacillati</taxon>
        <taxon>Actinomycetota</taxon>
        <taxon>Actinomycetes</taxon>
        <taxon>Micrococcales</taxon>
        <taxon>Luteimicrobium</taxon>
    </lineage>
</organism>
<sequence length="39" mass="4201">MLTFKEAYATWVAADDEQDFAVLATTALAGLREAALRLG</sequence>
<accession>A0A5P9QCN9</accession>
<evidence type="ECO:0000313" key="2">
    <source>
        <dbReference type="Proteomes" id="UP000326702"/>
    </source>
</evidence>
<dbReference type="KEGG" id="lxl:KDY119_02737"/>
<keyword evidence="2" id="KW-1185">Reference proteome</keyword>
<gene>
    <name evidence="1" type="ORF">KDY119_02737</name>
</gene>
<dbReference type="Proteomes" id="UP000326702">
    <property type="component" value="Chromosome"/>
</dbReference>
<proteinExistence type="predicted"/>
<evidence type="ECO:0000313" key="1">
    <source>
        <dbReference type="EMBL" id="QFU99211.1"/>
    </source>
</evidence>
<reference evidence="1 2" key="1">
    <citation type="submission" date="2019-10" db="EMBL/GenBank/DDBJ databases">
        <title>Genome sequence of Luteimicrobium xylanilyticum HY-24.</title>
        <authorList>
            <person name="Kim D.Y."/>
            <person name="Park H.-Y."/>
        </authorList>
    </citation>
    <scope>NUCLEOTIDE SEQUENCE [LARGE SCALE GENOMIC DNA]</scope>
    <source>
        <strain evidence="1 2">HY-24</strain>
    </source>
</reference>